<dbReference type="SUPFAM" id="SSF51182">
    <property type="entry name" value="RmlC-like cupins"/>
    <property type="match status" value="1"/>
</dbReference>
<accession>A0AAU7D4G4</accession>
<organism evidence="2">
    <name type="scientific">Edaphobacter paludis</name>
    <dbReference type="NCBI Taxonomy" id="3035702"/>
    <lineage>
        <taxon>Bacteria</taxon>
        <taxon>Pseudomonadati</taxon>
        <taxon>Acidobacteriota</taxon>
        <taxon>Terriglobia</taxon>
        <taxon>Terriglobales</taxon>
        <taxon>Acidobacteriaceae</taxon>
        <taxon>Edaphobacter</taxon>
    </lineage>
</organism>
<dbReference type="Pfam" id="PF07883">
    <property type="entry name" value="Cupin_2"/>
    <property type="match status" value="1"/>
</dbReference>
<proteinExistence type="predicted"/>
<evidence type="ECO:0000313" key="2">
    <source>
        <dbReference type="EMBL" id="XBH12922.1"/>
    </source>
</evidence>
<dbReference type="RefSeq" id="WP_348269580.1">
    <property type="nucleotide sequence ID" value="NZ_CP121195.1"/>
</dbReference>
<dbReference type="InterPro" id="IPR011051">
    <property type="entry name" value="RmlC_Cupin_sf"/>
</dbReference>
<dbReference type="Gene3D" id="2.60.120.10">
    <property type="entry name" value="Jelly Rolls"/>
    <property type="match status" value="1"/>
</dbReference>
<dbReference type="EMBL" id="CP121195">
    <property type="protein sequence ID" value="XBH12922.1"/>
    <property type="molecule type" value="Genomic_DNA"/>
</dbReference>
<reference evidence="2" key="1">
    <citation type="submission" date="2023-03" db="EMBL/GenBank/DDBJ databases">
        <title>Edaphobacter sp.</title>
        <authorList>
            <person name="Huber K.J."/>
            <person name="Papendorf J."/>
            <person name="Pilke C."/>
            <person name="Bunk B."/>
            <person name="Sproeer C."/>
            <person name="Pester M."/>
        </authorList>
    </citation>
    <scope>NUCLEOTIDE SEQUENCE</scope>
    <source>
        <strain evidence="2">DSM 109920</strain>
    </source>
</reference>
<dbReference type="AlphaFoldDB" id="A0AAU7D4G4"/>
<protein>
    <submittedName>
        <fullName evidence="2">Cupin domain-containing protein</fullName>
    </submittedName>
</protein>
<name>A0AAU7D4G4_9BACT</name>
<dbReference type="InterPro" id="IPR013096">
    <property type="entry name" value="Cupin_2"/>
</dbReference>
<feature type="domain" description="Cupin type-2" evidence="1">
    <location>
        <begin position="76"/>
        <end position="117"/>
    </location>
</feature>
<gene>
    <name evidence="2" type="ORF">P8936_14650</name>
</gene>
<dbReference type="InterPro" id="IPR014710">
    <property type="entry name" value="RmlC-like_jellyroll"/>
</dbReference>
<sequence>MINRRDFLASSAILPSAFVQASQQITHVDIVRNGPPLKSSVVKGARLPAEGNSPGAKAKVHFNGPTKQLAAVASGVVTLEPGSRPHPPHRHPEEELIIVAAGTGEIEVEGVVTQVSPVF</sequence>
<evidence type="ECO:0000259" key="1">
    <source>
        <dbReference type="Pfam" id="PF07883"/>
    </source>
</evidence>